<accession>A0AAW1XDL6</accession>
<keyword evidence="2" id="KW-0964">Secreted</keyword>
<dbReference type="AlphaFoldDB" id="A0AAW1XDL6"/>
<comment type="caution">
    <text evidence="4">The sequence shown here is derived from an EMBL/GenBank/DDBJ whole genome shotgun (WGS) entry which is preliminary data.</text>
</comment>
<sequence>MKRCKTSLLYYYIFLIFFSTCSMNSVEGGKDSGSGHNTHDSHLPCPAPAPLPNQYGSFSVLSFGAKGDGVSDDSKALIVAWKAACKVNGASVEIPAGFKFLIKPITLKALIDGTLMAPPKVSSWSKSRAPELSMARAPTGGLVLVPLPSSIYYLQNKSNKHIPVWKPTALRFYSSY</sequence>
<keyword evidence="3" id="KW-0472">Membrane</keyword>
<dbReference type="EMBL" id="JBEDUW010000004">
    <property type="protein sequence ID" value="KAK9934627.1"/>
    <property type="molecule type" value="Genomic_DNA"/>
</dbReference>
<dbReference type="InterPro" id="IPR012334">
    <property type="entry name" value="Pectin_lyas_fold"/>
</dbReference>
<name>A0AAW1XDL6_RUBAR</name>
<dbReference type="InterPro" id="IPR011050">
    <property type="entry name" value="Pectin_lyase_fold/virulence"/>
</dbReference>
<gene>
    <name evidence="4" type="ORF">M0R45_021764</name>
</gene>
<dbReference type="Proteomes" id="UP001457282">
    <property type="component" value="Unassembled WGS sequence"/>
</dbReference>
<keyword evidence="5" id="KW-1185">Reference proteome</keyword>
<evidence type="ECO:0008006" key="6">
    <source>
        <dbReference type="Google" id="ProtNLM"/>
    </source>
</evidence>
<keyword evidence="3" id="KW-1133">Transmembrane helix</keyword>
<evidence type="ECO:0000313" key="4">
    <source>
        <dbReference type="EMBL" id="KAK9934627.1"/>
    </source>
</evidence>
<proteinExistence type="predicted"/>
<dbReference type="Gene3D" id="2.160.20.10">
    <property type="entry name" value="Single-stranded right-handed beta-helix, Pectin lyase-like"/>
    <property type="match status" value="1"/>
</dbReference>
<protein>
    <recommendedName>
        <fullName evidence="6">Polygalacturonase</fullName>
    </recommendedName>
</protein>
<organism evidence="4 5">
    <name type="scientific">Rubus argutus</name>
    <name type="common">Southern blackberry</name>
    <dbReference type="NCBI Taxonomy" id="59490"/>
    <lineage>
        <taxon>Eukaryota</taxon>
        <taxon>Viridiplantae</taxon>
        <taxon>Streptophyta</taxon>
        <taxon>Embryophyta</taxon>
        <taxon>Tracheophyta</taxon>
        <taxon>Spermatophyta</taxon>
        <taxon>Magnoliopsida</taxon>
        <taxon>eudicotyledons</taxon>
        <taxon>Gunneridae</taxon>
        <taxon>Pentapetalae</taxon>
        <taxon>rosids</taxon>
        <taxon>fabids</taxon>
        <taxon>Rosales</taxon>
        <taxon>Rosaceae</taxon>
        <taxon>Rosoideae</taxon>
        <taxon>Rosoideae incertae sedis</taxon>
        <taxon>Rubus</taxon>
    </lineage>
</organism>
<reference evidence="4 5" key="1">
    <citation type="journal article" date="2023" name="G3 (Bethesda)">
        <title>A chromosome-length genome assembly and annotation of blackberry (Rubus argutus, cv. 'Hillquist').</title>
        <authorList>
            <person name="Bruna T."/>
            <person name="Aryal R."/>
            <person name="Dudchenko O."/>
            <person name="Sargent D.J."/>
            <person name="Mead D."/>
            <person name="Buti M."/>
            <person name="Cavallini A."/>
            <person name="Hytonen T."/>
            <person name="Andres J."/>
            <person name="Pham M."/>
            <person name="Weisz D."/>
            <person name="Mascagni F."/>
            <person name="Usai G."/>
            <person name="Natali L."/>
            <person name="Bassil N."/>
            <person name="Fernandez G.E."/>
            <person name="Lomsadze A."/>
            <person name="Armour M."/>
            <person name="Olukolu B."/>
            <person name="Poorten T."/>
            <person name="Britton C."/>
            <person name="Davik J."/>
            <person name="Ashrafi H."/>
            <person name="Aiden E.L."/>
            <person name="Borodovsky M."/>
            <person name="Worthington M."/>
        </authorList>
    </citation>
    <scope>NUCLEOTIDE SEQUENCE [LARGE SCALE GENOMIC DNA]</scope>
    <source>
        <strain evidence="4">PI 553951</strain>
    </source>
</reference>
<comment type="subcellular location">
    <subcellularLocation>
        <location evidence="1">Secreted</location>
        <location evidence="1">Cell wall</location>
    </subcellularLocation>
</comment>
<evidence type="ECO:0000313" key="5">
    <source>
        <dbReference type="Proteomes" id="UP001457282"/>
    </source>
</evidence>
<evidence type="ECO:0000256" key="2">
    <source>
        <dbReference type="ARBA" id="ARBA00022512"/>
    </source>
</evidence>
<keyword evidence="3" id="KW-0812">Transmembrane</keyword>
<evidence type="ECO:0000256" key="3">
    <source>
        <dbReference type="SAM" id="Phobius"/>
    </source>
</evidence>
<keyword evidence="2" id="KW-0134">Cell wall</keyword>
<evidence type="ECO:0000256" key="1">
    <source>
        <dbReference type="ARBA" id="ARBA00004191"/>
    </source>
</evidence>
<dbReference type="SUPFAM" id="SSF51126">
    <property type="entry name" value="Pectin lyase-like"/>
    <property type="match status" value="1"/>
</dbReference>
<feature type="transmembrane region" description="Helical" evidence="3">
    <location>
        <begin position="9"/>
        <end position="26"/>
    </location>
</feature>